<feature type="compositionally biased region" description="Polar residues" evidence="1">
    <location>
        <begin position="77"/>
        <end position="98"/>
    </location>
</feature>
<protein>
    <recommendedName>
        <fullName evidence="2">Hsr-9 Tudor domain-containing protein</fullName>
    </recommendedName>
</protein>
<evidence type="ECO:0000256" key="1">
    <source>
        <dbReference type="SAM" id="MobiDB-lite"/>
    </source>
</evidence>
<feature type="compositionally biased region" description="Acidic residues" evidence="1">
    <location>
        <begin position="195"/>
        <end position="216"/>
    </location>
</feature>
<feature type="region of interest" description="Disordered" evidence="1">
    <location>
        <begin position="1"/>
        <end position="36"/>
    </location>
</feature>
<dbReference type="Pfam" id="PF24680">
    <property type="entry name" value="SH3_Hsr9"/>
    <property type="match status" value="1"/>
</dbReference>
<comment type="caution">
    <text evidence="3">The sequence shown here is derived from an EMBL/GenBank/DDBJ whole genome shotgun (WGS) entry which is preliminary data.</text>
</comment>
<proteinExistence type="predicted"/>
<gene>
    <name evidence="3" type="ORF">MSPICULIGERA_LOCUS10315</name>
</gene>
<feature type="compositionally biased region" description="Low complexity" evidence="1">
    <location>
        <begin position="394"/>
        <end position="412"/>
    </location>
</feature>
<evidence type="ECO:0000259" key="2">
    <source>
        <dbReference type="Pfam" id="PF24680"/>
    </source>
</evidence>
<feature type="non-terminal residue" evidence="3">
    <location>
        <position position="717"/>
    </location>
</feature>
<feature type="compositionally biased region" description="Polar residues" evidence="1">
    <location>
        <begin position="277"/>
        <end position="289"/>
    </location>
</feature>
<dbReference type="EMBL" id="CATQJA010002587">
    <property type="protein sequence ID" value="CAJ0571917.1"/>
    <property type="molecule type" value="Genomic_DNA"/>
</dbReference>
<evidence type="ECO:0000313" key="3">
    <source>
        <dbReference type="EMBL" id="CAJ0571917.1"/>
    </source>
</evidence>
<feature type="region of interest" description="Disordered" evidence="1">
    <location>
        <begin position="53"/>
        <end position="472"/>
    </location>
</feature>
<evidence type="ECO:0000313" key="4">
    <source>
        <dbReference type="Proteomes" id="UP001177023"/>
    </source>
</evidence>
<feature type="compositionally biased region" description="Polar residues" evidence="1">
    <location>
        <begin position="307"/>
        <end position="316"/>
    </location>
</feature>
<keyword evidence="4" id="KW-1185">Reference proteome</keyword>
<accession>A0AA36FYL8</accession>
<dbReference type="AlphaFoldDB" id="A0AA36FYL8"/>
<feature type="compositionally biased region" description="Polar residues" evidence="1">
    <location>
        <begin position="217"/>
        <end position="227"/>
    </location>
</feature>
<feature type="domain" description="Hsr-9 Tudor" evidence="2">
    <location>
        <begin position="624"/>
        <end position="715"/>
    </location>
</feature>
<feature type="compositionally biased region" description="Acidic residues" evidence="1">
    <location>
        <begin position="139"/>
        <end position="148"/>
    </location>
</feature>
<feature type="region of interest" description="Disordered" evidence="1">
    <location>
        <begin position="500"/>
        <end position="597"/>
    </location>
</feature>
<name>A0AA36FYL8_9BILA</name>
<reference evidence="3" key="1">
    <citation type="submission" date="2023-06" db="EMBL/GenBank/DDBJ databases">
        <authorList>
            <person name="Delattre M."/>
        </authorList>
    </citation>
    <scope>NUCLEOTIDE SEQUENCE</scope>
    <source>
        <strain evidence="3">AF72</strain>
    </source>
</reference>
<feature type="compositionally biased region" description="Polar residues" evidence="1">
    <location>
        <begin position="164"/>
        <end position="183"/>
    </location>
</feature>
<feature type="compositionally biased region" description="Acidic residues" evidence="1">
    <location>
        <begin position="113"/>
        <end position="122"/>
    </location>
</feature>
<feature type="compositionally biased region" description="Acidic residues" evidence="1">
    <location>
        <begin position="550"/>
        <end position="560"/>
    </location>
</feature>
<organism evidence="3 4">
    <name type="scientific">Mesorhabditis spiculigera</name>
    <dbReference type="NCBI Taxonomy" id="96644"/>
    <lineage>
        <taxon>Eukaryota</taxon>
        <taxon>Metazoa</taxon>
        <taxon>Ecdysozoa</taxon>
        <taxon>Nematoda</taxon>
        <taxon>Chromadorea</taxon>
        <taxon>Rhabditida</taxon>
        <taxon>Rhabditina</taxon>
        <taxon>Rhabditomorpha</taxon>
        <taxon>Rhabditoidea</taxon>
        <taxon>Rhabditidae</taxon>
        <taxon>Mesorhabditinae</taxon>
        <taxon>Mesorhabditis</taxon>
    </lineage>
</organism>
<feature type="compositionally biased region" description="Acidic residues" evidence="1">
    <location>
        <begin position="452"/>
        <end position="464"/>
    </location>
</feature>
<sequence>MISDAELNTSADSKNGTESTATDSPKLVTSKSLFGNSASRLRESDLEQIAQENETSAKALDESQENISLARDDEKLNQSLPPENIAQHSENGNHTLEISQIAEDEQLSRAAEVTEEPEEDVEQTSPNEPSESKEAIETAVDDDAEETNSESAFEQDAKEEEDSSTAVRSTETVTGNANETISGPSLADELAGLEQPEEEEQISEEASAEPPAEDVDMQSTQENTGTEATDDATEPEDSIVTDEETLVTTATSFDEKDVDPEAEEVAPKSPAKRRGRSSVTSTPVSSQKSTVEEENLNTSTRSRRSTQATPKKTVTPSPRGRRSVKQPTPVIAEEEEKEEAEEAIASPQDEAKVEDEAPKEAVSSVSRTSSRRSKATAETPAEVSTPTRSLRGRASTSATPAAKTPKTKAPAAETQSRKRAGKANESTQSVEAVTPKSRGRRSGAAEKVEEPVEREEDPFDFEEMGDTHPEPLKNIQVEVKSFGEARYSKVGAGKYSNTEKAASGRVGIVESPPEKPAVRRSLMELTQREADLAAQATRSAPTKRSKRVVEEEDEGMDFSEETPKSTFKATPIKKQTSERKRAAAAEASSTPKKAKFQFPELTEEEQIAADLPDDAEPGVAPGSRVFALYDKVFYPAIVIGRGLGTFQVKFVEDKLDKELPEASIIPIALLTPGTFAVVDDNDLAVRCEVVALPRKADWGKGLVSLRSASEEDNKEFE</sequence>
<feature type="compositionally biased region" description="Basic and acidic residues" evidence="1">
    <location>
        <begin position="349"/>
        <end position="359"/>
    </location>
</feature>
<feature type="compositionally biased region" description="Acidic residues" evidence="1">
    <location>
        <begin position="228"/>
        <end position="245"/>
    </location>
</feature>
<feature type="compositionally biased region" description="Acidic residues" evidence="1">
    <location>
        <begin position="332"/>
        <end position="342"/>
    </location>
</feature>
<dbReference type="InterPro" id="IPR056492">
    <property type="entry name" value="SH3_Hsr9"/>
</dbReference>
<dbReference type="Proteomes" id="UP001177023">
    <property type="component" value="Unassembled WGS sequence"/>
</dbReference>